<reference evidence="2 3" key="1">
    <citation type="submission" date="2018-11" db="EMBL/GenBank/DDBJ databases">
        <title>YIM 102482-1 draft genome.</title>
        <authorList>
            <person name="Li G."/>
            <person name="Jiang Y."/>
        </authorList>
    </citation>
    <scope>NUCLEOTIDE SEQUENCE [LARGE SCALE GENOMIC DNA]</scope>
    <source>
        <strain evidence="2 3">YIM 102482-1</strain>
    </source>
</reference>
<proteinExistence type="predicted"/>
<dbReference type="Proteomes" id="UP000274391">
    <property type="component" value="Unassembled WGS sequence"/>
</dbReference>
<dbReference type="Pfam" id="PF12028">
    <property type="entry name" value="DUF3515"/>
    <property type="match status" value="1"/>
</dbReference>
<protein>
    <submittedName>
        <fullName evidence="2">DUF3515 domain-containing protein</fullName>
    </submittedName>
</protein>
<dbReference type="AlphaFoldDB" id="A0A3P3VTR7"/>
<evidence type="ECO:0000256" key="1">
    <source>
        <dbReference type="SAM" id="SignalP"/>
    </source>
</evidence>
<feature type="chain" id="PRO_5038677947" evidence="1">
    <location>
        <begin position="28"/>
        <end position="167"/>
    </location>
</feature>
<gene>
    <name evidence="2" type="ORF">EG850_09755</name>
</gene>
<keyword evidence="1" id="KW-0732">Signal</keyword>
<evidence type="ECO:0000313" key="2">
    <source>
        <dbReference type="EMBL" id="RRJ86185.1"/>
    </source>
</evidence>
<comment type="caution">
    <text evidence="2">The sequence shown here is derived from an EMBL/GenBank/DDBJ whole genome shotgun (WGS) entry which is preliminary data.</text>
</comment>
<sequence>MKRSLLTFPLVALLGIALSGCSGPSVPMQPAADAGNPICAEVSVRLPDVVDGLERRDTNAQATGAWGNPAAVLLRCGVPTPPPTTDRCISINGVDWVENSTEAPRYVYTTYGRTPAAEVVIDATKVSGTSALIALEEAIGYLPVTGGCVGPQDLEEPALDPTTTATP</sequence>
<accession>A0A3P3VTR7</accession>
<name>A0A3P3VTR7_9MICO</name>
<organism evidence="2 3">
    <name type="scientific">Gulosibacter macacae</name>
    <dbReference type="NCBI Taxonomy" id="2488791"/>
    <lineage>
        <taxon>Bacteria</taxon>
        <taxon>Bacillati</taxon>
        <taxon>Actinomycetota</taxon>
        <taxon>Actinomycetes</taxon>
        <taxon>Micrococcales</taxon>
        <taxon>Microbacteriaceae</taxon>
        <taxon>Gulosibacter</taxon>
    </lineage>
</organism>
<dbReference type="EMBL" id="RQVS01000011">
    <property type="protein sequence ID" value="RRJ86185.1"/>
    <property type="molecule type" value="Genomic_DNA"/>
</dbReference>
<feature type="signal peptide" evidence="1">
    <location>
        <begin position="1"/>
        <end position="27"/>
    </location>
</feature>
<dbReference type="RefSeq" id="WP_124972972.1">
    <property type="nucleotide sequence ID" value="NZ_RQVS01000011.1"/>
</dbReference>
<keyword evidence="3" id="KW-1185">Reference proteome</keyword>
<dbReference type="InterPro" id="IPR021903">
    <property type="entry name" value="DUF3515"/>
</dbReference>
<dbReference type="PROSITE" id="PS51257">
    <property type="entry name" value="PROKAR_LIPOPROTEIN"/>
    <property type="match status" value="1"/>
</dbReference>
<dbReference type="OrthoDB" id="4331648at2"/>
<evidence type="ECO:0000313" key="3">
    <source>
        <dbReference type="Proteomes" id="UP000274391"/>
    </source>
</evidence>